<dbReference type="PANTHER" id="PTHR35526:SF3">
    <property type="entry name" value="ANTI-SIGMA-F FACTOR RSBW"/>
    <property type="match status" value="1"/>
</dbReference>
<keyword evidence="4" id="KW-1185">Reference proteome</keyword>
<dbReference type="Proteomes" id="UP000273500">
    <property type="component" value="Unassembled WGS sequence"/>
</dbReference>
<dbReference type="Pfam" id="PF13581">
    <property type="entry name" value="HATPase_c_2"/>
    <property type="match status" value="1"/>
</dbReference>
<evidence type="ECO:0000259" key="2">
    <source>
        <dbReference type="Pfam" id="PF13581"/>
    </source>
</evidence>
<dbReference type="RefSeq" id="WP_125417802.1">
    <property type="nucleotide sequence ID" value="NZ_RWIT01000001.1"/>
</dbReference>
<keyword evidence="3" id="KW-0547">Nucleotide-binding</keyword>
<reference evidence="3 4" key="1">
    <citation type="submission" date="2018-12" db="EMBL/GenBank/DDBJ databases">
        <authorList>
            <person name="Feng G."/>
            <person name="Zhu H."/>
        </authorList>
    </citation>
    <scope>NUCLEOTIDE SEQUENCE [LARGE SCALE GENOMIC DNA]</scope>
    <source>
        <strain evidence="3 4">KCTC 12533</strain>
    </source>
</reference>
<dbReference type="AlphaFoldDB" id="A0A3R9N8Y7"/>
<dbReference type="OrthoDB" id="9792240at2"/>
<evidence type="ECO:0000313" key="4">
    <source>
        <dbReference type="Proteomes" id="UP000273500"/>
    </source>
</evidence>
<sequence>MKHAIRISCTRRNLKVVRDFVSDFLTNQNLSELTINQIVLAVDEVVANLIIHGNGEDESQFLDVRVQLLNKEFSIELEDKNLTSYSPSSYQEPDLQEYVRIGKKGGVGMMLVNRIMDRVEFTTHGTHNLCRLYKNLA</sequence>
<keyword evidence="1" id="KW-0418">Kinase</keyword>
<proteinExistence type="predicted"/>
<evidence type="ECO:0000256" key="1">
    <source>
        <dbReference type="ARBA" id="ARBA00022527"/>
    </source>
</evidence>
<keyword evidence="3" id="KW-0067">ATP-binding</keyword>
<dbReference type="InterPro" id="IPR036890">
    <property type="entry name" value="HATPase_C_sf"/>
</dbReference>
<dbReference type="InterPro" id="IPR050267">
    <property type="entry name" value="Anti-sigma-factor_SerPK"/>
</dbReference>
<gene>
    <name evidence="3" type="ORF">EI291_02970</name>
</gene>
<comment type="caution">
    <text evidence="3">The sequence shown here is derived from an EMBL/GenBank/DDBJ whole genome shotgun (WGS) entry which is preliminary data.</text>
</comment>
<dbReference type="Gene3D" id="3.30.565.10">
    <property type="entry name" value="Histidine kinase-like ATPase, C-terminal domain"/>
    <property type="match status" value="1"/>
</dbReference>
<dbReference type="CDD" id="cd16936">
    <property type="entry name" value="HATPase_RsbW-like"/>
    <property type="match status" value="1"/>
</dbReference>
<feature type="domain" description="Histidine kinase/HSP90-like ATPase" evidence="2">
    <location>
        <begin position="10"/>
        <end position="132"/>
    </location>
</feature>
<dbReference type="EMBL" id="RWIT01000001">
    <property type="protein sequence ID" value="RSK51290.1"/>
    <property type="molecule type" value="Genomic_DNA"/>
</dbReference>
<protein>
    <submittedName>
        <fullName evidence="3">ATP-binding protein</fullName>
    </submittedName>
</protein>
<name>A0A3R9N8Y7_9BACT</name>
<dbReference type="PANTHER" id="PTHR35526">
    <property type="entry name" value="ANTI-SIGMA-F FACTOR RSBW-RELATED"/>
    <property type="match status" value="1"/>
</dbReference>
<keyword evidence="1" id="KW-0808">Transferase</keyword>
<dbReference type="GO" id="GO:0005524">
    <property type="term" value="F:ATP binding"/>
    <property type="evidence" value="ECO:0007669"/>
    <property type="project" value="UniProtKB-KW"/>
</dbReference>
<evidence type="ECO:0000313" key="3">
    <source>
        <dbReference type="EMBL" id="RSK51290.1"/>
    </source>
</evidence>
<organism evidence="3 4">
    <name type="scientific">Hymenobacter rigui</name>
    <dbReference type="NCBI Taxonomy" id="334424"/>
    <lineage>
        <taxon>Bacteria</taxon>
        <taxon>Pseudomonadati</taxon>
        <taxon>Bacteroidota</taxon>
        <taxon>Cytophagia</taxon>
        <taxon>Cytophagales</taxon>
        <taxon>Hymenobacteraceae</taxon>
        <taxon>Hymenobacter</taxon>
    </lineage>
</organism>
<keyword evidence="1" id="KW-0723">Serine/threonine-protein kinase</keyword>
<accession>A0A3R9N8Y7</accession>
<dbReference type="GO" id="GO:0004674">
    <property type="term" value="F:protein serine/threonine kinase activity"/>
    <property type="evidence" value="ECO:0007669"/>
    <property type="project" value="UniProtKB-KW"/>
</dbReference>
<dbReference type="InterPro" id="IPR003594">
    <property type="entry name" value="HATPase_dom"/>
</dbReference>